<evidence type="ECO:0000313" key="3">
    <source>
        <dbReference type="Proteomes" id="UP001601992"/>
    </source>
</evidence>
<reference evidence="2 3" key="1">
    <citation type="submission" date="2024-10" db="EMBL/GenBank/DDBJ databases">
        <title>The Natural Products Discovery Center: Release of the First 8490 Sequenced Strains for Exploring Actinobacteria Biosynthetic Diversity.</title>
        <authorList>
            <person name="Kalkreuter E."/>
            <person name="Kautsar S.A."/>
            <person name="Yang D."/>
            <person name="Bader C.D."/>
            <person name="Teijaro C.N."/>
            <person name="Fluegel L."/>
            <person name="Davis C.M."/>
            <person name="Simpson J.R."/>
            <person name="Lauterbach L."/>
            <person name="Steele A.D."/>
            <person name="Gui C."/>
            <person name="Meng S."/>
            <person name="Li G."/>
            <person name="Viehrig K."/>
            <person name="Ye F."/>
            <person name="Su P."/>
            <person name="Kiefer A.F."/>
            <person name="Nichols A."/>
            <person name="Cepeda A.J."/>
            <person name="Yan W."/>
            <person name="Fan B."/>
            <person name="Jiang Y."/>
            <person name="Adhikari A."/>
            <person name="Zheng C.-J."/>
            <person name="Schuster L."/>
            <person name="Cowan T.M."/>
            <person name="Smanski M.J."/>
            <person name="Chevrette M.G."/>
            <person name="De Carvalho L.P.S."/>
            <person name="Shen B."/>
        </authorList>
    </citation>
    <scope>NUCLEOTIDE SEQUENCE [LARGE SCALE GENOMIC DNA]</scope>
    <source>
        <strain evidence="2 3">NPDC002593</strain>
    </source>
</reference>
<evidence type="ECO:0000313" key="2">
    <source>
        <dbReference type="EMBL" id="MFF3567575.1"/>
    </source>
</evidence>
<dbReference type="InterPro" id="IPR006311">
    <property type="entry name" value="TAT_signal"/>
</dbReference>
<dbReference type="Proteomes" id="UP001601992">
    <property type="component" value="Unassembled WGS sequence"/>
</dbReference>
<protein>
    <submittedName>
        <fullName evidence="2">Uncharacterized protein</fullName>
    </submittedName>
</protein>
<proteinExistence type="predicted"/>
<name>A0ABW6RWI3_9NOCA</name>
<feature type="signal peptide" evidence="1">
    <location>
        <begin position="1"/>
        <end position="31"/>
    </location>
</feature>
<sequence length="162" mass="14896">MNNISRATTLATAVAATAVAVATVAAGPASAEAPAAPAAPAGPGAPVDPGAEYLKAFDTLAGAYGNDSNSGRTAGAVIGSVVGCGVGAVTGGSITILVSAGTLTPIGVLGGCVLGAGTLGFFGGAIGGAATGLPAVAAAWPQAYDQLHSKGLIAAPMPGAPS</sequence>
<keyword evidence="3" id="KW-1185">Reference proteome</keyword>
<comment type="caution">
    <text evidence="2">The sequence shown here is derived from an EMBL/GenBank/DDBJ whole genome shotgun (WGS) entry which is preliminary data.</text>
</comment>
<dbReference type="RefSeq" id="WP_387402863.1">
    <property type="nucleotide sequence ID" value="NZ_JBIAQY010000002.1"/>
</dbReference>
<evidence type="ECO:0000256" key="1">
    <source>
        <dbReference type="SAM" id="SignalP"/>
    </source>
</evidence>
<dbReference type="PROSITE" id="PS51318">
    <property type="entry name" value="TAT"/>
    <property type="match status" value="1"/>
</dbReference>
<organism evidence="2 3">
    <name type="scientific">Nocardia jiangxiensis</name>
    <dbReference type="NCBI Taxonomy" id="282685"/>
    <lineage>
        <taxon>Bacteria</taxon>
        <taxon>Bacillati</taxon>
        <taxon>Actinomycetota</taxon>
        <taxon>Actinomycetes</taxon>
        <taxon>Mycobacteriales</taxon>
        <taxon>Nocardiaceae</taxon>
        <taxon>Nocardia</taxon>
    </lineage>
</organism>
<accession>A0ABW6RWI3</accession>
<keyword evidence="1" id="KW-0732">Signal</keyword>
<feature type="chain" id="PRO_5045380439" evidence="1">
    <location>
        <begin position="32"/>
        <end position="162"/>
    </location>
</feature>
<dbReference type="EMBL" id="JBIAQY010000002">
    <property type="protein sequence ID" value="MFF3567575.1"/>
    <property type="molecule type" value="Genomic_DNA"/>
</dbReference>
<gene>
    <name evidence="2" type="ORF">ACFYXQ_07295</name>
</gene>